<evidence type="ECO:0000256" key="1">
    <source>
        <dbReference type="SAM" id="Phobius"/>
    </source>
</evidence>
<dbReference type="OrthoDB" id="19102at2759"/>
<keyword evidence="3" id="KW-1185">Reference proteome</keyword>
<evidence type="ECO:0000313" key="3">
    <source>
        <dbReference type="Proteomes" id="UP000326565"/>
    </source>
</evidence>
<feature type="transmembrane region" description="Helical" evidence="1">
    <location>
        <begin position="383"/>
        <end position="416"/>
    </location>
</feature>
<dbReference type="PANTHER" id="PTHR28152">
    <property type="entry name" value="HYDROXYACYL-THIOESTER DEHYDRATASE TYPE 2, MITOCHONDRIAL"/>
    <property type="match status" value="1"/>
</dbReference>
<name>A0A5N5XG16_9EURO</name>
<dbReference type="Gene3D" id="3.10.129.10">
    <property type="entry name" value="Hotdog Thioesterase"/>
    <property type="match status" value="1"/>
</dbReference>
<feature type="transmembrane region" description="Helical" evidence="1">
    <location>
        <begin position="428"/>
        <end position="453"/>
    </location>
</feature>
<gene>
    <name evidence="2" type="ORF">BDV29DRAFT_188233</name>
</gene>
<proteinExistence type="predicted"/>
<evidence type="ECO:0000313" key="2">
    <source>
        <dbReference type="EMBL" id="KAB8078010.1"/>
    </source>
</evidence>
<dbReference type="InterPro" id="IPR052741">
    <property type="entry name" value="Mitochondrial_HTD2"/>
</dbReference>
<keyword evidence="1" id="KW-0472">Membrane</keyword>
<organism evidence="2 3">
    <name type="scientific">Aspergillus leporis</name>
    <dbReference type="NCBI Taxonomy" id="41062"/>
    <lineage>
        <taxon>Eukaryota</taxon>
        <taxon>Fungi</taxon>
        <taxon>Dikarya</taxon>
        <taxon>Ascomycota</taxon>
        <taxon>Pezizomycotina</taxon>
        <taxon>Eurotiomycetes</taxon>
        <taxon>Eurotiomycetidae</taxon>
        <taxon>Eurotiales</taxon>
        <taxon>Aspergillaceae</taxon>
        <taxon>Aspergillus</taxon>
        <taxon>Aspergillus subgen. Circumdati</taxon>
    </lineage>
</organism>
<protein>
    <submittedName>
        <fullName evidence="2">DER1-domain-containing protein</fullName>
    </submittedName>
</protein>
<keyword evidence="1" id="KW-1133">Transmembrane helix</keyword>
<accession>A0A5N5XG16</accession>
<reference evidence="2 3" key="1">
    <citation type="submission" date="2019-04" db="EMBL/GenBank/DDBJ databases">
        <title>Friends and foes A comparative genomics study of 23 Aspergillus species from section Flavi.</title>
        <authorList>
            <consortium name="DOE Joint Genome Institute"/>
            <person name="Kjaerbolling I."/>
            <person name="Vesth T."/>
            <person name="Frisvad J.C."/>
            <person name="Nybo J.L."/>
            <person name="Theobald S."/>
            <person name="Kildgaard S."/>
            <person name="Isbrandt T."/>
            <person name="Kuo A."/>
            <person name="Sato A."/>
            <person name="Lyhne E.K."/>
            <person name="Kogle M.E."/>
            <person name="Wiebenga A."/>
            <person name="Kun R.S."/>
            <person name="Lubbers R.J."/>
            <person name="Makela M.R."/>
            <person name="Barry K."/>
            <person name="Chovatia M."/>
            <person name="Clum A."/>
            <person name="Daum C."/>
            <person name="Haridas S."/>
            <person name="He G."/>
            <person name="LaButti K."/>
            <person name="Lipzen A."/>
            <person name="Mondo S."/>
            <person name="Riley R."/>
            <person name="Salamov A."/>
            <person name="Simmons B.A."/>
            <person name="Magnuson J.K."/>
            <person name="Henrissat B."/>
            <person name="Mortensen U.H."/>
            <person name="Larsen T.O."/>
            <person name="Devries R.P."/>
            <person name="Grigoriev I.V."/>
            <person name="Machida M."/>
            <person name="Baker S.E."/>
            <person name="Andersen M.R."/>
        </authorList>
    </citation>
    <scope>NUCLEOTIDE SEQUENCE [LARGE SCALE GENOMIC DNA]</scope>
    <source>
        <strain evidence="2 3">CBS 151.66</strain>
    </source>
</reference>
<dbReference type="PANTHER" id="PTHR28152:SF1">
    <property type="entry name" value="HYDROXYACYL-THIOESTER DEHYDRATASE TYPE 2, MITOCHONDRIAL"/>
    <property type="match status" value="1"/>
</dbReference>
<dbReference type="Proteomes" id="UP000326565">
    <property type="component" value="Unassembled WGS sequence"/>
</dbReference>
<dbReference type="InterPro" id="IPR007599">
    <property type="entry name" value="DER1"/>
</dbReference>
<dbReference type="InterPro" id="IPR029069">
    <property type="entry name" value="HotDog_dom_sf"/>
</dbReference>
<dbReference type="GO" id="GO:0005739">
    <property type="term" value="C:mitochondrion"/>
    <property type="evidence" value="ECO:0007669"/>
    <property type="project" value="TreeGrafter"/>
</dbReference>
<keyword evidence="1" id="KW-0812">Transmembrane</keyword>
<sequence length="543" mass="61110">MVVALRTYSSLGERLHRELTSRELPMTFDYLHTQPSHLLGLTLTDLLSKSPPLLRTHTALPSINRACHLPAGHHLVYFPPQVTLSQLLPDGTDVLHSPGEPFNRRLWAGGRLRFPITSDLVLNGARAVCIETIRDVIVNGREGAEKVAVKIERRIGTVQENEEESSIRRRIWKESEAEIGNASVIENRDLVFMRKKTQEELSHDKANFDNNSRIINQGYRNLLVHGPLTLTLLLTVLEAHLTKSNRAIREIQYRNLASLFVEEPLTICGKPKVGKGDAVWDVWIEGRNGGLAVRGTALTSPVTITTLAFAQSALFYGGLLSGRYLIFSPGLIFKLIPEVWRLLSPFLLTGPRLDFVFDLYFMFKYGSALETGSPRFSLPGDFFTYVFFVATIIMLTAGYLLHDVIFTHALIIAFVYTFAQDNRGRKASFLVIQLPVEFLPLAMLIWSLIHYGWQAALSESMGIVAAHMYDFLTRIYPTFGGGRNYITTPNFVSEFFSAHTARNQYRAYGTAYRPVSEEQNSSRGWGSSFQIPWSSRGPGRRLG</sequence>
<dbReference type="Pfam" id="PF04511">
    <property type="entry name" value="DER1"/>
    <property type="match status" value="1"/>
</dbReference>
<dbReference type="EMBL" id="ML732162">
    <property type="protein sequence ID" value="KAB8078010.1"/>
    <property type="molecule type" value="Genomic_DNA"/>
</dbReference>
<dbReference type="SUPFAM" id="SSF54637">
    <property type="entry name" value="Thioesterase/thiol ester dehydrase-isomerase"/>
    <property type="match status" value="1"/>
</dbReference>
<dbReference type="AlphaFoldDB" id="A0A5N5XG16"/>
<dbReference type="GO" id="GO:0019171">
    <property type="term" value="F:(3R)-hydroxyacyl-[acyl-carrier-protein] dehydratase activity"/>
    <property type="evidence" value="ECO:0007669"/>
    <property type="project" value="TreeGrafter"/>
</dbReference>